<feature type="domain" description="C2" evidence="8">
    <location>
        <begin position="270"/>
        <end position="384"/>
    </location>
</feature>
<evidence type="ECO:0000256" key="2">
    <source>
        <dbReference type="ARBA" id="ARBA00022448"/>
    </source>
</evidence>
<evidence type="ECO:0000259" key="8">
    <source>
        <dbReference type="PROSITE" id="PS50004"/>
    </source>
</evidence>
<feature type="compositionally biased region" description="Basic and acidic residues" evidence="6">
    <location>
        <begin position="469"/>
        <end position="480"/>
    </location>
</feature>
<dbReference type="Pfam" id="PF25669">
    <property type="entry name" value="SMP_MUG190-like"/>
    <property type="match status" value="1"/>
</dbReference>
<dbReference type="AlphaFoldDB" id="A0AAP0ATW2"/>
<dbReference type="PANTHER" id="PTHR47042:SF4">
    <property type="entry name" value="OS02G0313700 PROTEIN"/>
    <property type="match status" value="1"/>
</dbReference>
<keyword evidence="4" id="KW-0446">Lipid-binding</keyword>
<proteinExistence type="predicted"/>
<keyword evidence="2" id="KW-0813">Transport</keyword>
<evidence type="ECO:0000259" key="9">
    <source>
        <dbReference type="PROSITE" id="PS51847"/>
    </source>
</evidence>
<keyword evidence="11" id="KW-1185">Reference proteome</keyword>
<dbReference type="CDD" id="cd21669">
    <property type="entry name" value="SMP_SF"/>
    <property type="match status" value="1"/>
</dbReference>
<dbReference type="SUPFAM" id="SSF49562">
    <property type="entry name" value="C2 domain (Calcium/lipid-binding domain, CaLB)"/>
    <property type="match status" value="1"/>
</dbReference>
<feature type="compositionally biased region" description="Polar residues" evidence="6">
    <location>
        <begin position="593"/>
        <end position="602"/>
    </location>
</feature>
<dbReference type="PANTHER" id="PTHR47042">
    <property type="entry name" value="C2 DOMAIN-CONTAINING PROTEIN-LIKE"/>
    <property type="match status" value="1"/>
</dbReference>
<dbReference type="InterPro" id="IPR000008">
    <property type="entry name" value="C2_dom"/>
</dbReference>
<evidence type="ECO:0000256" key="7">
    <source>
        <dbReference type="SAM" id="Phobius"/>
    </source>
</evidence>
<evidence type="ECO:0000256" key="5">
    <source>
        <dbReference type="ARBA" id="ARBA00023136"/>
    </source>
</evidence>
<keyword evidence="5 7" id="KW-0472">Membrane</keyword>
<keyword evidence="3" id="KW-0445">Lipid transport</keyword>
<sequence length="657" mass="74552">MDITEISIVHHIGIVLLALWILASVGWSHTVLYFGALVYLFAVNQNYTVRLRRKLQYEERKFANQRRLLSDSESVRWLNHAVEKIWPICMEQVASQLFLLPIIPWFLDKYKPWTVNKAVVEHLYLGRNPPMFTEMRVLGQSSDDDHLVIELGMSFLSAEDMRAVLAVQLKKSVGLGMWTNMHVTGMHVEGKVLVGVKFLRQWPFIGRVRVCFAEVPYFQMSVKPIFHRGIDVTELPGIEGWLDNLLSVAFEQTLVEPNMLVIDVEKFVSTPSETWFSVHEKPPIAYVKLEIIEAADIKPSDLNGFSDPYVKGHLGTCRLRTKTQKKTLSPKWFEEFKIPISSWDVPNILFLDVLDKDHIFDDSLGECSVNISDLRGGQRHDKWMTLKNIKKGRLHLAITVVEDEMDFLKLSETTTLESGSKAENIKTDEPSVEEHKLMEDEFEPINIEGQEKTGLWVHRPGKNVSQTWEPRKGRSRRAAETDLQPEGNESIDSPNSEGSGSDENVNGKKLRRRGTIGRGIQKLSSLFQRSPKKHNPREIKEAIRSPHIISEVNKKGTAVRIILDESLIFNAVDLKADDASKTPSESRRGAPKKTSSMKSTSAIELEREELLTEYPLAGDEGTKMEVSPSFGRLMEDEEEDAKDGTKQSVNGKSAVNL</sequence>
<evidence type="ECO:0000313" key="11">
    <source>
        <dbReference type="Proteomes" id="UP001418222"/>
    </source>
</evidence>
<dbReference type="Gene3D" id="2.60.40.150">
    <property type="entry name" value="C2 domain"/>
    <property type="match status" value="1"/>
</dbReference>
<accession>A0AAP0ATW2</accession>
<feature type="compositionally biased region" description="Polar residues" evidence="6">
    <location>
        <begin position="490"/>
        <end position="504"/>
    </location>
</feature>
<feature type="compositionally biased region" description="Polar residues" evidence="6">
    <location>
        <begin position="646"/>
        <end position="657"/>
    </location>
</feature>
<evidence type="ECO:0000256" key="3">
    <source>
        <dbReference type="ARBA" id="ARBA00023055"/>
    </source>
</evidence>
<dbReference type="EMBL" id="JBBWWQ010000021">
    <property type="protein sequence ID" value="KAK8914454.1"/>
    <property type="molecule type" value="Genomic_DNA"/>
</dbReference>
<dbReference type="PROSITE" id="PS50004">
    <property type="entry name" value="C2"/>
    <property type="match status" value="1"/>
</dbReference>
<dbReference type="InterPro" id="IPR052847">
    <property type="entry name" value="Ext_Synaptotagmin/KAHRP-like"/>
</dbReference>
<dbReference type="SMART" id="SM00239">
    <property type="entry name" value="C2"/>
    <property type="match status" value="1"/>
</dbReference>
<keyword evidence="7" id="KW-1133">Transmembrane helix</keyword>
<dbReference type="Pfam" id="PF00168">
    <property type="entry name" value="C2"/>
    <property type="match status" value="1"/>
</dbReference>
<feature type="region of interest" description="Disordered" evidence="6">
    <location>
        <begin position="578"/>
        <end position="657"/>
    </location>
</feature>
<comment type="subcellular location">
    <subcellularLocation>
        <location evidence="1">Membrane</location>
    </subcellularLocation>
</comment>
<dbReference type="PROSITE" id="PS51847">
    <property type="entry name" value="SMP"/>
    <property type="match status" value="1"/>
</dbReference>
<evidence type="ECO:0000256" key="4">
    <source>
        <dbReference type="ARBA" id="ARBA00023121"/>
    </source>
</evidence>
<dbReference type="InterPro" id="IPR035892">
    <property type="entry name" value="C2_domain_sf"/>
</dbReference>
<name>A0AAP0ATW2_9ASPA</name>
<protein>
    <submittedName>
        <fullName evidence="10">C2 domain-containing protein</fullName>
    </submittedName>
</protein>
<gene>
    <name evidence="10" type="primary">NTMC2T6.1</name>
    <name evidence="10" type="ORF">KSP39_PZI024192</name>
</gene>
<reference evidence="10 11" key="1">
    <citation type="journal article" date="2022" name="Nat. Plants">
        <title>Genomes of leafy and leafless Platanthera orchids illuminate the evolution of mycoheterotrophy.</title>
        <authorList>
            <person name="Li M.H."/>
            <person name="Liu K.W."/>
            <person name="Li Z."/>
            <person name="Lu H.C."/>
            <person name="Ye Q.L."/>
            <person name="Zhang D."/>
            <person name="Wang J.Y."/>
            <person name="Li Y.F."/>
            <person name="Zhong Z.M."/>
            <person name="Liu X."/>
            <person name="Yu X."/>
            <person name="Liu D.K."/>
            <person name="Tu X.D."/>
            <person name="Liu B."/>
            <person name="Hao Y."/>
            <person name="Liao X.Y."/>
            <person name="Jiang Y.T."/>
            <person name="Sun W.H."/>
            <person name="Chen J."/>
            <person name="Chen Y.Q."/>
            <person name="Ai Y."/>
            <person name="Zhai J.W."/>
            <person name="Wu S.S."/>
            <person name="Zhou Z."/>
            <person name="Hsiao Y.Y."/>
            <person name="Wu W.L."/>
            <person name="Chen Y.Y."/>
            <person name="Lin Y.F."/>
            <person name="Hsu J.L."/>
            <person name="Li C.Y."/>
            <person name="Wang Z.W."/>
            <person name="Zhao X."/>
            <person name="Zhong W.Y."/>
            <person name="Ma X.K."/>
            <person name="Ma L."/>
            <person name="Huang J."/>
            <person name="Chen G.Z."/>
            <person name="Huang M.Z."/>
            <person name="Huang L."/>
            <person name="Peng D.H."/>
            <person name="Luo Y.B."/>
            <person name="Zou S.Q."/>
            <person name="Chen S.P."/>
            <person name="Lan S."/>
            <person name="Tsai W.C."/>
            <person name="Van de Peer Y."/>
            <person name="Liu Z.J."/>
        </authorList>
    </citation>
    <scope>NUCLEOTIDE SEQUENCE [LARGE SCALE GENOMIC DNA]</scope>
    <source>
        <strain evidence="10">Lor287</strain>
    </source>
</reference>
<dbReference type="CDD" id="cd00030">
    <property type="entry name" value="C2"/>
    <property type="match status" value="1"/>
</dbReference>
<evidence type="ECO:0000313" key="10">
    <source>
        <dbReference type="EMBL" id="KAK8914454.1"/>
    </source>
</evidence>
<organism evidence="10 11">
    <name type="scientific">Platanthera zijinensis</name>
    <dbReference type="NCBI Taxonomy" id="2320716"/>
    <lineage>
        <taxon>Eukaryota</taxon>
        <taxon>Viridiplantae</taxon>
        <taxon>Streptophyta</taxon>
        <taxon>Embryophyta</taxon>
        <taxon>Tracheophyta</taxon>
        <taxon>Spermatophyta</taxon>
        <taxon>Magnoliopsida</taxon>
        <taxon>Liliopsida</taxon>
        <taxon>Asparagales</taxon>
        <taxon>Orchidaceae</taxon>
        <taxon>Orchidoideae</taxon>
        <taxon>Orchideae</taxon>
        <taxon>Orchidinae</taxon>
        <taxon>Platanthera</taxon>
    </lineage>
</organism>
<dbReference type="Proteomes" id="UP001418222">
    <property type="component" value="Unassembled WGS sequence"/>
</dbReference>
<dbReference type="GO" id="GO:0006869">
    <property type="term" value="P:lipid transport"/>
    <property type="evidence" value="ECO:0007669"/>
    <property type="project" value="UniProtKB-KW"/>
</dbReference>
<feature type="region of interest" description="Disordered" evidence="6">
    <location>
        <begin position="450"/>
        <end position="542"/>
    </location>
</feature>
<feature type="transmembrane region" description="Helical" evidence="7">
    <location>
        <begin position="12"/>
        <end position="42"/>
    </location>
</feature>
<feature type="domain" description="SMP-LTD" evidence="9">
    <location>
        <begin position="71"/>
        <end position="265"/>
    </location>
</feature>
<evidence type="ECO:0000256" key="1">
    <source>
        <dbReference type="ARBA" id="ARBA00004370"/>
    </source>
</evidence>
<dbReference type="GO" id="GO:0008289">
    <property type="term" value="F:lipid binding"/>
    <property type="evidence" value="ECO:0007669"/>
    <property type="project" value="UniProtKB-KW"/>
</dbReference>
<feature type="compositionally biased region" description="Basic and acidic residues" evidence="6">
    <location>
        <begin position="578"/>
        <end position="588"/>
    </location>
</feature>
<evidence type="ECO:0000256" key="6">
    <source>
        <dbReference type="SAM" id="MobiDB-lite"/>
    </source>
</evidence>
<comment type="caution">
    <text evidence="10">The sequence shown here is derived from an EMBL/GenBank/DDBJ whole genome shotgun (WGS) entry which is preliminary data.</text>
</comment>
<keyword evidence="7" id="KW-0812">Transmembrane</keyword>
<dbReference type="GO" id="GO:0016020">
    <property type="term" value="C:membrane"/>
    <property type="evidence" value="ECO:0007669"/>
    <property type="project" value="UniProtKB-SubCell"/>
</dbReference>
<dbReference type="InterPro" id="IPR031468">
    <property type="entry name" value="SMP_LBD"/>
</dbReference>